<keyword evidence="1" id="KW-0732">Signal</keyword>
<proteinExistence type="predicted"/>
<gene>
    <name evidence="2" type="ORF">FBY41_1305</name>
</gene>
<organism evidence="2 3">
    <name type="scientific">Humibacillus xanthopallidus</name>
    <dbReference type="NCBI Taxonomy" id="412689"/>
    <lineage>
        <taxon>Bacteria</taxon>
        <taxon>Bacillati</taxon>
        <taxon>Actinomycetota</taxon>
        <taxon>Actinomycetes</taxon>
        <taxon>Micrococcales</taxon>
        <taxon>Intrasporangiaceae</taxon>
        <taxon>Humibacillus</taxon>
    </lineage>
</organism>
<evidence type="ECO:0000256" key="1">
    <source>
        <dbReference type="SAM" id="SignalP"/>
    </source>
</evidence>
<comment type="caution">
    <text evidence="2">The sequence shown here is derived from an EMBL/GenBank/DDBJ whole genome shotgun (WGS) entry which is preliminary data.</text>
</comment>
<feature type="signal peptide" evidence="1">
    <location>
        <begin position="1"/>
        <end position="26"/>
    </location>
</feature>
<dbReference type="RefSeq" id="WP_185748919.1">
    <property type="nucleotide sequence ID" value="NZ_VFPM01000001.1"/>
</dbReference>
<evidence type="ECO:0000313" key="3">
    <source>
        <dbReference type="Proteomes" id="UP000316747"/>
    </source>
</evidence>
<accession>A0A543I2V5</accession>
<dbReference type="AlphaFoldDB" id="A0A543I2V5"/>
<reference evidence="2 3" key="1">
    <citation type="submission" date="2019-06" db="EMBL/GenBank/DDBJ databases">
        <title>Genome sequencing of plant associated microbes to promote plant fitness in Sorghum bicolor and Oryza sativa.</title>
        <authorList>
            <person name="Coleman-Derr D."/>
        </authorList>
    </citation>
    <scope>NUCLEOTIDE SEQUENCE [LARGE SCALE GENOMIC DNA]</scope>
    <source>
        <strain evidence="2 3">KV-663</strain>
    </source>
</reference>
<keyword evidence="3" id="KW-1185">Reference proteome</keyword>
<evidence type="ECO:0000313" key="2">
    <source>
        <dbReference type="EMBL" id="TQM64923.1"/>
    </source>
</evidence>
<dbReference type="EMBL" id="VFPM01000001">
    <property type="protein sequence ID" value="TQM64923.1"/>
    <property type="molecule type" value="Genomic_DNA"/>
</dbReference>
<sequence length="54" mass="5361">MNLRTTRRVGTAAVLAVLGGVAGAQAATASDFTLELPAGTACSFPLRVDGTLGN</sequence>
<name>A0A543I2V5_9MICO</name>
<dbReference type="Proteomes" id="UP000316747">
    <property type="component" value="Unassembled WGS sequence"/>
</dbReference>
<feature type="chain" id="PRO_5022206296" evidence="1">
    <location>
        <begin position="27"/>
        <end position="54"/>
    </location>
</feature>
<protein>
    <submittedName>
        <fullName evidence="2">Uncharacterized protein</fullName>
    </submittedName>
</protein>